<dbReference type="SUPFAM" id="SSF46689">
    <property type="entry name" value="Homeodomain-like"/>
    <property type="match status" value="2"/>
</dbReference>
<dbReference type="InterPro" id="IPR018060">
    <property type="entry name" value="HTH_AraC"/>
</dbReference>
<dbReference type="InterPro" id="IPR016220">
    <property type="entry name" value="Me-P-triester_DNA_alkyl-Trfase"/>
</dbReference>
<sequence>MGHTVKLTEDKWQAIVNNDASFDGQFYYAVKTTGIFCRPSCKSRPPKKENIGLFQTAEQALSARYRPCKRCKPTGQRLPDDEWVGLVTTYIEHYYREKLTLQHLADMSHGSPYHLHRIFKKVQGVTPVEYIQRIRIAAAKELLASTDKSIAEVGKEVGLPGAPYFITLFKKRTGLTPEAYRNNRIDPIKESNDDERSN</sequence>
<dbReference type="RefSeq" id="WP_182301215.1">
    <property type="nucleotide sequence ID" value="NZ_CP041969.1"/>
</dbReference>
<organism evidence="13 14">
    <name type="scientific">Cohnella cholangitidis</name>
    <dbReference type="NCBI Taxonomy" id="2598458"/>
    <lineage>
        <taxon>Bacteria</taxon>
        <taxon>Bacillati</taxon>
        <taxon>Bacillota</taxon>
        <taxon>Bacilli</taxon>
        <taxon>Bacillales</taxon>
        <taxon>Paenibacillaceae</taxon>
        <taxon>Cohnella</taxon>
    </lineage>
</organism>
<feature type="domain" description="HTH araC/xylS-type" evidence="12">
    <location>
        <begin position="85"/>
        <end position="183"/>
    </location>
</feature>
<dbReference type="EMBL" id="CP041969">
    <property type="protein sequence ID" value="QMV39884.1"/>
    <property type="molecule type" value="Genomic_DNA"/>
</dbReference>
<evidence type="ECO:0000259" key="12">
    <source>
        <dbReference type="PROSITE" id="PS01124"/>
    </source>
</evidence>
<accession>A0A7G5BSF0</accession>
<dbReference type="PIRSF" id="PIRSF000408">
    <property type="entry name" value="Alkyltransferas_AdaA"/>
    <property type="match status" value="1"/>
</dbReference>
<dbReference type="SUPFAM" id="SSF57884">
    <property type="entry name" value="Ada DNA repair protein, N-terminal domain (N-Ada 10)"/>
    <property type="match status" value="1"/>
</dbReference>
<keyword evidence="8" id="KW-0238">DNA-binding</keyword>
<dbReference type="Gene3D" id="1.10.10.60">
    <property type="entry name" value="Homeodomain-like"/>
    <property type="match status" value="2"/>
</dbReference>
<evidence type="ECO:0000256" key="5">
    <source>
        <dbReference type="ARBA" id="ARBA00022763"/>
    </source>
</evidence>
<evidence type="ECO:0000313" key="14">
    <source>
        <dbReference type="Proteomes" id="UP000515679"/>
    </source>
</evidence>
<reference evidence="13 14" key="1">
    <citation type="submission" date="2019-07" db="EMBL/GenBank/DDBJ databases">
        <authorList>
            <person name="Kim J.K."/>
            <person name="Cheong H.-M."/>
            <person name="Choi Y."/>
            <person name="Hwang K.J."/>
            <person name="Lee S."/>
            <person name="Choi C."/>
        </authorList>
    </citation>
    <scope>NUCLEOTIDE SEQUENCE [LARGE SCALE GENOMIC DNA]</scope>
    <source>
        <strain evidence="13 14">KS 22</strain>
    </source>
</reference>
<dbReference type="Proteomes" id="UP000515679">
    <property type="component" value="Chromosome"/>
</dbReference>
<evidence type="ECO:0000256" key="8">
    <source>
        <dbReference type="ARBA" id="ARBA00023125"/>
    </source>
</evidence>
<evidence type="ECO:0000256" key="6">
    <source>
        <dbReference type="ARBA" id="ARBA00022833"/>
    </source>
</evidence>
<dbReference type="KEGG" id="cchl:FPL14_00680"/>
<keyword evidence="2 13" id="KW-0489">Methyltransferase</keyword>
<gene>
    <name evidence="13" type="ORF">FPL14_00680</name>
</gene>
<evidence type="ECO:0000256" key="1">
    <source>
        <dbReference type="ARBA" id="ARBA00001947"/>
    </source>
</evidence>
<dbReference type="GO" id="GO:0032259">
    <property type="term" value="P:methylation"/>
    <property type="evidence" value="ECO:0007669"/>
    <property type="project" value="UniProtKB-KW"/>
</dbReference>
<comment type="cofactor">
    <cofactor evidence="1">
        <name>Zn(2+)</name>
        <dbReference type="ChEBI" id="CHEBI:29105"/>
    </cofactor>
</comment>
<evidence type="ECO:0000256" key="2">
    <source>
        <dbReference type="ARBA" id="ARBA00022603"/>
    </source>
</evidence>
<dbReference type="InterPro" id="IPR035451">
    <property type="entry name" value="Ada-like_dom_sf"/>
</dbReference>
<dbReference type="AlphaFoldDB" id="A0A7G5BSF0"/>
<dbReference type="GO" id="GO:0008270">
    <property type="term" value="F:zinc ion binding"/>
    <property type="evidence" value="ECO:0007669"/>
    <property type="project" value="InterPro"/>
</dbReference>
<evidence type="ECO:0000256" key="10">
    <source>
        <dbReference type="ARBA" id="ARBA00023163"/>
    </source>
</evidence>
<name>A0A7G5BSF0_9BACL</name>
<dbReference type="Gene3D" id="3.40.10.10">
    <property type="entry name" value="DNA Methylphosphotriester Repair Domain"/>
    <property type="match status" value="1"/>
</dbReference>
<keyword evidence="9" id="KW-0010">Activator</keyword>
<dbReference type="GO" id="GO:0008168">
    <property type="term" value="F:methyltransferase activity"/>
    <property type="evidence" value="ECO:0007669"/>
    <property type="project" value="UniProtKB-KW"/>
</dbReference>
<dbReference type="Pfam" id="PF02805">
    <property type="entry name" value="Ada_Zn_binding"/>
    <property type="match status" value="1"/>
</dbReference>
<evidence type="ECO:0000313" key="13">
    <source>
        <dbReference type="EMBL" id="QMV39884.1"/>
    </source>
</evidence>
<dbReference type="GO" id="GO:0006307">
    <property type="term" value="P:DNA alkylation repair"/>
    <property type="evidence" value="ECO:0007669"/>
    <property type="project" value="UniProtKB-ARBA"/>
</dbReference>
<dbReference type="PROSITE" id="PS01124">
    <property type="entry name" value="HTH_ARAC_FAMILY_2"/>
    <property type="match status" value="1"/>
</dbReference>
<keyword evidence="5" id="KW-0227">DNA damage</keyword>
<keyword evidence="11" id="KW-0234">DNA repair</keyword>
<dbReference type="InterPro" id="IPR004026">
    <property type="entry name" value="Ada_DNA_repair_Zn-bd"/>
</dbReference>
<dbReference type="FunFam" id="3.40.10.10:FF:000001">
    <property type="entry name" value="DNA-3-methyladenine glycosylase 2"/>
    <property type="match status" value="1"/>
</dbReference>
<evidence type="ECO:0000256" key="7">
    <source>
        <dbReference type="ARBA" id="ARBA00023015"/>
    </source>
</evidence>
<dbReference type="PANTHER" id="PTHR43280">
    <property type="entry name" value="ARAC-FAMILY TRANSCRIPTIONAL REGULATOR"/>
    <property type="match status" value="1"/>
</dbReference>
<proteinExistence type="predicted"/>
<dbReference type="InterPro" id="IPR009057">
    <property type="entry name" value="Homeodomain-like_sf"/>
</dbReference>
<evidence type="ECO:0000256" key="9">
    <source>
        <dbReference type="ARBA" id="ARBA00023159"/>
    </source>
</evidence>
<dbReference type="GO" id="GO:0043565">
    <property type="term" value="F:sequence-specific DNA binding"/>
    <property type="evidence" value="ECO:0007669"/>
    <property type="project" value="InterPro"/>
</dbReference>
<dbReference type="Pfam" id="PF12833">
    <property type="entry name" value="HTH_18"/>
    <property type="match status" value="1"/>
</dbReference>
<dbReference type="PANTHER" id="PTHR43280:SF28">
    <property type="entry name" value="HTH-TYPE TRANSCRIPTIONAL ACTIVATOR RHAS"/>
    <property type="match status" value="1"/>
</dbReference>
<keyword evidence="6" id="KW-0862">Zinc</keyword>
<dbReference type="SMART" id="SM00342">
    <property type="entry name" value="HTH_ARAC"/>
    <property type="match status" value="1"/>
</dbReference>
<protein>
    <submittedName>
        <fullName evidence="13">Methylphosphotriester-DNA--protein-cysteine methyltransferase family protein</fullName>
    </submittedName>
</protein>
<dbReference type="GO" id="GO:0003700">
    <property type="term" value="F:DNA-binding transcription factor activity"/>
    <property type="evidence" value="ECO:0007669"/>
    <property type="project" value="InterPro"/>
</dbReference>
<evidence type="ECO:0000256" key="11">
    <source>
        <dbReference type="ARBA" id="ARBA00023204"/>
    </source>
</evidence>
<keyword evidence="7" id="KW-0805">Transcription regulation</keyword>
<evidence type="ECO:0000256" key="3">
    <source>
        <dbReference type="ARBA" id="ARBA00022679"/>
    </source>
</evidence>
<keyword evidence="3 13" id="KW-0808">Transferase</keyword>
<keyword evidence="14" id="KW-1185">Reference proteome</keyword>
<evidence type="ECO:0000256" key="4">
    <source>
        <dbReference type="ARBA" id="ARBA00022723"/>
    </source>
</evidence>
<keyword evidence="10" id="KW-0804">Transcription</keyword>
<keyword evidence="4" id="KW-0479">Metal-binding</keyword>